<gene>
    <name evidence="1" type="ORF">B296_00028380</name>
</gene>
<name>A0A426XR29_ENSVE</name>
<accession>A0A426XR29</accession>
<protein>
    <submittedName>
        <fullName evidence="1">Uncharacterized protein</fullName>
    </submittedName>
</protein>
<dbReference type="Proteomes" id="UP000287651">
    <property type="component" value="Unassembled WGS sequence"/>
</dbReference>
<sequence length="73" mass="7612">MTGAMELQPDDELRSSLSIGSGLDDAVRSRRSSLGFVEGIGKLIGNISGDCQKKIIGLTVRMSEATGLTGVKS</sequence>
<dbReference type="AlphaFoldDB" id="A0A426XR29"/>
<evidence type="ECO:0000313" key="1">
    <source>
        <dbReference type="EMBL" id="RRT41924.1"/>
    </source>
</evidence>
<dbReference type="EMBL" id="AMZH03018196">
    <property type="protein sequence ID" value="RRT41924.1"/>
    <property type="molecule type" value="Genomic_DNA"/>
</dbReference>
<evidence type="ECO:0000313" key="2">
    <source>
        <dbReference type="Proteomes" id="UP000287651"/>
    </source>
</evidence>
<organism evidence="1 2">
    <name type="scientific">Ensete ventricosum</name>
    <name type="common">Abyssinian banana</name>
    <name type="synonym">Musa ensete</name>
    <dbReference type="NCBI Taxonomy" id="4639"/>
    <lineage>
        <taxon>Eukaryota</taxon>
        <taxon>Viridiplantae</taxon>
        <taxon>Streptophyta</taxon>
        <taxon>Embryophyta</taxon>
        <taxon>Tracheophyta</taxon>
        <taxon>Spermatophyta</taxon>
        <taxon>Magnoliopsida</taxon>
        <taxon>Liliopsida</taxon>
        <taxon>Zingiberales</taxon>
        <taxon>Musaceae</taxon>
        <taxon>Ensete</taxon>
    </lineage>
</organism>
<proteinExistence type="predicted"/>
<reference evidence="1 2" key="1">
    <citation type="journal article" date="2014" name="Agronomy (Basel)">
        <title>A Draft Genome Sequence for Ensete ventricosum, the Drought-Tolerant Tree Against Hunger.</title>
        <authorList>
            <person name="Harrison J."/>
            <person name="Moore K.A."/>
            <person name="Paszkiewicz K."/>
            <person name="Jones T."/>
            <person name="Grant M."/>
            <person name="Ambacheew D."/>
            <person name="Muzemil S."/>
            <person name="Studholme D.J."/>
        </authorList>
    </citation>
    <scope>NUCLEOTIDE SEQUENCE [LARGE SCALE GENOMIC DNA]</scope>
</reference>
<comment type="caution">
    <text evidence="1">The sequence shown here is derived from an EMBL/GenBank/DDBJ whole genome shotgun (WGS) entry which is preliminary data.</text>
</comment>